<keyword evidence="1" id="KW-0255">Endonuclease</keyword>
<comment type="caution">
    <text evidence="1">The sequence shown here is derived from an EMBL/GenBank/DDBJ whole genome shotgun (WGS) entry which is preliminary data.</text>
</comment>
<keyword evidence="2" id="KW-1185">Reference proteome</keyword>
<keyword evidence="1" id="KW-0540">Nuclease</keyword>
<gene>
    <name evidence="1" type="ORF">ElyMa_003687500</name>
</gene>
<sequence length="83" mass="9764">MDVKSRSLRKKEEDKLKAVETWLYRQLLSTRWQGKRTNGSVLLELGIERSLLNKINKRRLKNLGHTIRLQKTELMSTALMGRV</sequence>
<evidence type="ECO:0000313" key="1">
    <source>
        <dbReference type="EMBL" id="GFR66642.1"/>
    </source>
</evidence>
<dbReference type="GO" id="GO:0004519">
    <property type="term" value="F:endonuclease activity"/>
    <property type="evidence" value="ECO:0007669"/>
    <property type="project" value="UniProtKB-KW"/>
</dbReference>
<dbReference type="EMBL" id="BMAT01007550">
    <property type="protein sequence ID" value="GFR66642.1"/>
    <property type="molecule type" value="Genomic_DNA"/>
</dbReference>
<keyword evidence="1" id="KW-0378">Hydrolase</keyword>
<evidence type="ECO:0000313" key="2">
    <source>
        <dbReference type="Proteomes" id="UP000762676"/>
    </source>
</evidence>
<reference evidence="1 2" key="1">
    <citation type="journal article" date="2021" name="Elife">
        <title>Chloroplast acquisition without the gene transfer in kleptoplastic sea slugs, Plakobranchus ocellatus.</title>
        <authorList>
            <person name="Maeda T."/>
            <person name="Takahashi S."/>
            <person name="Yoshida T."/>
            <person name="Shimamura S."/>
            <person name="Takaki Y."/>
            <person name="Nagai Y."/>
            <person name="Toyoda A."/>
            <person name="Suzuki Y."/>
            <person name="Arimoto A."/>
            <person name="Ishii H."/>
            <person name="Satoh N."/>
            <person name="Nishiyama T."/>
            <person name="Hasebe M."/>
            <person name="Maruyama T."/>
            <person name="Minagawa J."/>
            <person name="Obokata J."/>
            <person name="Shigenobu S."/>
        </authorList>
    </citation>
    <scope>NUCLEOTIDE SEQUENCE [LARGE SCALE GENOMIC DNA]</scope>
</reference>
<protein>
    <submittedName>
        <fullName evidence="1">Endonuclease-reverse transcriptase</fullName>
    </submittedName>
</protein>
<accession>A0AAV4F0A7</accession>
<proteinExistence type="predicted"/>
<dbReference type="AlphaFoldDB" id="A0AAV4F0A7"/>
<name>A0AAV4F0A7_9GAST</name>
<organism evidence="1 2">
    <name type="scientific">Elysia marginata</name>
    <dbReference type="NCBI Taxonomy" id="1093978"/>
    <lineage>
        <taxon>Eukaryota</taxon>
        <taxon>Metazoa</taxon>
        <taxon>Spiralia</taxon>
        <taxon>Lophotrochozoa</taxon>
        <taxon>Mollusca</taxon>
        <taxon>Gastropoda</taxon>
        <taxon>Heterobranchia</taxon>
        <taxon>Euthyneura</taxon>
        <taxon>Panpulmonata</taxon>
        <taxon>Sacoglossa</taxon>
        <taxon>Placobranchoidea</taxon>
        <taxon>Plakobranchidae</taxon>
        <taxon>Elysia</taxon>
    </lineage>
</organism>
<dbReference type="Proteomes" id="UP000762676">
    <property type="component" value="Unassembled WGS sequence"/>
</dbReference>